<feature type="transmembrane region" description="Helical" evidence="12">
    <location>
        <begin position="20"/>
        <end position="42"/>
    </location>
</feature>
<dbReference type="Pfam" id="PF01654">
    <property type="entry name" value="Cyt_bd_oxida_I"/>
    <property type="match status" value="1"/>
</dbReference>
<keyword evidence="14" id="KW-1185">Reference proteome</keyword>
<feature type="transmembrane region" description="Helical" evidence="12">
    <location>
        <begin position="322"/>
        <end position="349"/>
    </location>
</feature>
<feature type="transmembrane region" description="Helical" evidence="12">
    <location>
        <begin position="189"/>
        <end position="211"/>
    </location>
</feature>
<dbReference type="AlphaFoldDB" id="R4YJK6"/>
<dbReference type="GO" id="GO:0020037">
    <property type="term" value="F:heme binding"/>
    <property type="evidence" value="ECO:0007669"/>
    <property type="project" value="TreeGrafter"/>
</dbReference>
<dbReference type="InterPro" id="IPR002585">
    <property type="entry name" value="Cyt-d_ubiquinol_oxidase_su_1"/>
</dbReference>
<evidence type="ECO:0000256" key="7">
    <source>
        <dbReference type="ARBA" id="ARBA00022723"/>
    </source>
</evidence>
<dbReference type="PANTHER" id="PTHR30365:SF14">
    <property type="entry name" value="CYTOCHROME BD MENAQUINOL OXIDASE SUBUNIT I-RELATED"/>
    <property type="match status" value="1"/>
</dbReference>
<evidence type="ECO:0000256" key="4">
    <source>
        <dbReference type="ARBA" id="ARBA00022475"/>
    </source>
</evidence>
<keyword evidence="7 12" id="KW-0479">Metal-binding</keyword>
<feature type="transmembrane region" description="Helical" evidence="12">
    <location>
        <begin position="410"/>
        <end position="431"/>
    </location>
</feature>
<proteinExistence type="inferred from homology"/>
<dbReference type="OrthoDB" id="9807042at2"/>
<dbReference type="PIRSF" id="PIRSF006446">
    <property type="entry name" value="Cyt_quinol_oxidase_1"/>
    <property type="match status" value="1"/>
</dbReference>
<evidence type="ECO:0000256" key="1">
    <source>
        <dbReference type="ARBA" id="ARBA00004651"/>
    </source>
</evidence>
<feature type="transmembrane region" description="Helical" evidence="12">
    <location>
        <begin position="102"/>
        <end position="125"/>
    </location>
</feature>
<dbReference type="GO" id="GO:0070069">
    <property type="term" value="C:cytochrome complex"/>
    <property type="evidence" value="ECO:0007669"/>
    <property type="project" value="UniProtKB-UniRule"/>
</dbReference>
<keyword evidence="4 12" id="KW-1003">Cell membrane</keyword>
<evidence type="ECO:0000256" key="5">
    <source>
        <dbReference type="ARBA" id="ARBA00022617"/>
    </source>
</evidence>
<dbReference type="STRING" id="698738.OLEAN_C03000"/>
<evidence type="ECO:0000256" key="2">
    <source>
        <dbReference type="ARBA" id="ARBA00009819"/>
    </source>
</evidence>
<feature type="transmembrane region" description="Helical" evidence="12">
    <location>
        <begin position="223"/>
        <end position="242"/>
    </location>
</feature>
<evidence type="ECO:0000313" key="14">
    <source>
        <dbReference type="Proteomes" id="UP000032749"/>
    </source>
</evidence>
<dbReference type="Proteomes" id="UP000032749">
    <property type="component" value="Chromosome"/>
</dbReference>
<evidence type="ECO:0000256" key="6">
    <source>
        <dbReference type="ARBA" id="ARBA00022692"/>
    </source>
</evidence>
<reference evidence="13 14" key="1">
    <citation type="journal article" date="2013" name="Nat. Commun.">
        <title>Genome sequence and functional genomic analysis of the oil-degrading bacterium Oleispira antarctica.</title>
        <authorList>
            <person name="Kube M."/>
            <person name="Chernikova T.N."/>
            <person name="Al-Ramahi Y."/>
            <person name="Beloqui A."/>
            <person name="Lopez-Cortez N."/>
            <person name="Guazzaroni M.E."/>
            <person name="Heipieper H.J."/>
            <person name="Klages S."/>
            <person name="Kotsyurbenko O.R."/>
            <person name="Langer I."/>
            <person name="Nechitaylo T.Y."/>
            <person name="Lunsdorf H."/>
            <person name="Fernandez M."/>
            <person name="Juarez S."/>
            <person name="Ciordia S."/>
            <person name="Singer A."/>
            <person name="Kagan O."/>
            <person name="Egorova O."/>
            <person name="Petit P.A."/>
            <person name="Stogios P."/>
            <person name="Kim Y."/>
            <person name="Tchigvintsev A."/>
            <person name="Flick R."/>
            <person name="Denaro R."/>
            <person name="Genovese M."/>
            <person name="Albar J.P."/>
            <person name="Reva O.N."/>
            <person name="Martinez-Gomariz M."/>
            <person name="Tran H."/>
            <person name="Ferrer M."/>
            <person name="Savchenko A."/>
            <person name="Yakunin A.F."/>
            <person name="Yakimov M.M."/>
            <person name="Golyshina O.V."/>
            <person name="Reinhardt R."/>
            <person name="Golyshin P.N."/>
        </authorList>
    </citation>
    <scope>NUCLEOTIDE SEQUENCE [LARGE SCALE GENOMIC DNA]</scope>
</reference>
<keyword evidence="8 12" id="KW-0249">Electron transport</keyword>
<dbReference type="GO" id="GO:0019646">
    <property type="term" value="P:aerobic electron transport chain"/>
    <property type="evidence" value="ECO:0007669"/>
    <property type="project" value="InterPro"/>
</dbReference>
<keyword evidence="6 12" id="KW-0812">Transmembrane</keyword>
<dbReference type="GO" id="GO:0016682">
    <property type="term" value="F:oxidoreductase activity, acting on diphenols and related substances as donors, oxygen as acceptor"/>
    <property type="evidence" value="ECO:0007669"/>
    <property type="project" value="TreeGrafter"/>
</dbReference>
<keyword evidence="11 12" id="KW-0472">Membrane</keyword>
<feature type="transmembrane region" description="Helical" evidence="12">
    <location>
        <begin position="132"/>
        <end position="153"/>
    </location>
</feature>
<dbReference type="PANTHER" id="PTHR30365">
    <property type="entry name" value="CYTOCHROME D UBIQUINOL OXIDASE"/>
    <property type="match status" value="1"/>
</dbReference>
<evidence type="ECO:0000256" key="8">
    <source>
        <dbReference type="ARBA" id="ARBA00022982"/>
    </source>
</evidence>
<keyword evidence="5 12" id="KW-0349">Heme</keyword>
<feature type="transmembrane region" description="Helical" evidence="12">
    <location>
        <begin position="62"/>
        <end position="82"/>
    </location>
</feature>
<keyword evidence="3 12" id="KW-0813">Transport</keyword>
<dbReference type="HOGENOM" id="CLU_030555_3_1_6"/>
<dbReference type="GO" id="GO:0009055">
    <property type="term" value="F:electron transfer activity"/>
    <property type="evidence" value="ECO:0007669"/>
    <property type="project" value="UniProtKB-UniRule"/>
</dbReference>
<protein>
    <submittedName>
        <fullName evidence="13">Cytochrome bd-type quinol oxidase, subunit 1</fullName>
        <ecNumber evidence="13">1.10.3.-</ecNumber>
    </submittedName>
</protein>
<evidence type="ECO:0000256" key="10">
    <source>
        <dbReference type="ARBA" id="ARBA00023004"/>
    </source>
</evidence>
<keyword evidence="13" id="KW-0560">Oxidoreductase</keyword>
<dbReference type="GO" id="GO:0046872">
    <property type="term" value="F:metal ion binding"/>
    <property type="evidence" value="ECO:0007669"/>
    <property type="project" value="UniProtKB-UniRule"/>
</dbReference>
<keyword evidence="9 12" id="KW-1133">Transmembrane helix</keyword>
<organism evidence="13 14">
    <name type="scientific">Oleispira antarctica RB-8</name>
    <dbReference type="NCBI Taxonomy" id="698738"/>
    <lineage>
        <taxon>Bacteria</taxon>
        <taxon>Pseudomonadati</taxon>
        <taxon>Pseudomonadota</taxon>
        <taxon>Gammaproteobacteria</taxon>
        <taxon>Oceanospirillales</taxon>
        <taxon>Oceanospirillaceae</taxon>
        <taxon>Oleispira</taxon>
    </lineage>
</organism>
<evidence type="ECO:0000256" key="9">
    <source>
        <dbReference type="ARBA" id="ARBA00022989"/>
    </source>
</evidence>
<evidence type="ECO:0000313" key="13">
    <source>
        <dbReference type="EMBL" id="CCK74476.1"/>
    </source>
</evidence>
<accession>R4YJK6</accession>
<keyword evidence="10 12" id="KW-0408">Iron</keyword>
<dbReference type="PATRIC" id="fig|698738.3.peg.309"/>
<evidence type="ECO:0000256" key="12">
    <source>
        <dbReference type="PIRNR" id="PIRNR006446"/>
    </source>
</evidence>
<gene>
    <name evidence="13" type="primary">cydA</name>
    <name evidence="13" type="ORF">OLEAN_C03000</name>
</gene>
<comment type="similarity">
    <text evidence="2 12">Belongs to the cytochrome ubiquinol oxidase subunit 1 family.</text>
</comment>
<name>R4YJK6_OLEAN</name>
<comment type="subcellular location">
    <subcellularLocation>
        <location evidence="12">Cell inner membrane</location>
    </subcellularLocation>
    <subcellularLocation>
        <location evidence="1">Cell membrane</location>
        <topology evidence="1">Multi-pass membrane protein</topology>
    </subcellularLocation>
</comment>
<dbReference type="EMBL" id="FO203512">
    <property type="protein sequence ID" value="CCK74476.1"/>
    <property type="molecule type" value="Genomic_DNA"/>
</dbReference>
<dbReference type="GO" id="GO:0005886">
    <property type="term" value="C:plasma membrane"/>
    <property type="evidence" value="ECO:0007669"/>
    <property type="project" value="UniProtKB-SubCell"/>
</dbReference>
<feature type="transmembrane region" description="Helical" evidence="12">
    <location>
        <begin position="361"/>
        <end position="383"/>
    </location>
</feature>
<dbReference type="KEGG" id="oai:OLEAN_C03000"/>
<sequence length="500" mass="55354">MFDLFATLPDTAMLSRMQFAFTISYHIIFPTITIGLSLYLAFMEGMWLKTKNLAYLQQVKFWMKPFAITFGMGVVSGVVLSYEFGTNFSKFSEIVGPVLSPLLAYEVLTAFFLEAGFLGIMLFGWNRVTPKVHFAATCIVALGTVSSSFWILAANSWMHTPAGYEIVNGQFQVTSWLEVIFNPSFPYRLAHMLLATFLSASLLFAGVNAYYLLKGTHKEFAKIGFSTAMFAILILAPVQILVGDFHGLNVAHHQPVKLAAMEGIWKTEKGAALRLFAIPDQENETNHFELSIPKAASFLITHDVDGEIAGLDQVEEKDRPQVAVVFTAFRIMLGLGGLMLLLGVAGAVARYKKRLFDFKPLLYLSVAMIPAGVIATLAGWYVVEVGRQPWLVQGLVRTADVVSPLPAETVAFTLGLFVIVYTSLFFTYIYFIRKLVLKGPPSLDEVQASLMNPALEDNDDLPATLNPAQVDIGYGQELSEYLQSKDKQGKDKQPQDKGEK</sequence>
<evidence type="ECO:0000256" key="11">
    <source>
        <dbReference type="ARBA" id="ARBA00023136"/>
    </source>
</evidence>
<evidence type="ECO:0000256" key="3">
    <source>
        <dbReference type="ARBA" id="ARBA00022448"/>
    </source>
</evidence>
<dbReference type="EC" id="1.10.3.-" evidence="13"/>